<dbReference type="Gene3D" id="3.10.110.10">
    <property type="entry name" value="Ubiquitin Conjugating Enzyme"/>
    <property type="match status" value="1"/>
</dbReference>
<comment type="caution">
    <text evidence="3">The sequence shown here is derived from an EMBL/GenBank/DDBJ whole genome shotgun (WGS) entry which is preliminary data.</text>
</comment>
<dbReference type="CDD" id="cd06257">
    <property type="entry name" value="DnaJ"/>
    <property type="match status" value="1"/>
</dbReference>
<dbReference type="PROSITE" id="PS50076">
    <property type="entry name" value="DNAJ_2"/>
    <property type="match status" value="1"/>
</dbReference>
<sequence length="681" mass="75046">MSNALSLIGWAFLPNLATSWVQSIYYGLAIRAGDPKPQPGSAKYAIHRRRIYILVVSAYLLYTLIEADHTLRRQGTFYTDLDVAASAPVRIIKSRFRRLAAVYHPDKQTGDSSAAAARFMHLKTASETLSDPNRRFAYERFGPVVGNWQNCKTVYDFVSAGVFSGTIPHYGIAAAATYGLGLLGYLDWGRYWRWVVLLTFFVAELIVVTRPEMPPYLAMANTALSTILRRPPYLQFQLVSLARQTAVTMYIAFSQIGPLLNPQGQAAQRAAEGSAAAVDEGLQRLENLVRGLDGEANRLLDMEMTPFMGDKEALSSVRAKVKDWLVQNTIRADPMVRDAMGNSFRKRRVDAPAGAKGNRTLSSSLLRSAKLSRHQFKMAAASPWHLLPPDLIEHQIGQIDLLMAMYPTEDEVTLDKDSSTLLDALKSDLENDSSNSSSLRKTAPTVTLLLKLSIPDSEDKTLPLDITVPFSHTAPATPEDPPHIKVRIQQPPWLSRAATTTLNALIPEDEDLFSTIEAIAASTSAHLSQAAEEAAAAAAPSDPLASGGGPLVRVWFYFPSISTRSKRDDFIIHAPRYRLTGFLYAGKPGLLCLEGGSQNVDDYMRFIKTESWGDIPAHHKKVSERHREGGGGVERVFADMTEITDSVGERRGQRANRGDMKAVEGWLVERGLGDAFAKVLM</sequence>
<dbReference type="SMART" id="SM00271">
    <property type="entry name" value="DnaJ"/>
    <property type="match status" value="1"/>
</dbReference>
<dbReference type="InterPro" id="IPR017359">
    <property type="entry name" value="Phi-like"/>
</dbReference>
<keyword evidence="1" id="KW-0812">Transmembrane</keyword>
<keyword evidence="1" id="KW-1133">Transmembrane helix</keyword>
<reference evidence="3 4" key="1">
    <citation type="submission" date="2019-12" db="EMBL/GenBank/DDBJ databases">
        <title>A genome sequence resource for the geographically widespread anthracnose pathogen Colletotrichum asianum.</title>
        <authorList>
            <person name="Meng Y."/>
        </authorList>
    </citation>
    <scope>NUCLEOTIDE SEQUENCE [LARGE SCALE GENOMIC DNA]</scope>
    <source>
        <strain evidence="3 4">ICMP 18580</strain>
    </source>
</reference>
<evidence type="ECO:0000313" key="4">
    <source>
        <dbReference type="Proteomes" id="UP000434172"/>
    </source>
</evidence>
<keyword evidence="1" id="KW-0472">Membrane</keyword>
<organism evidence="3 4">
    <name type="scientific">Colletotrichum asianum</name>
    <dbReference type="NCBI Taxonomy" id="702518"/>
    <lineage>
        <taxon>Eukaryota</taxon>
        <taxon>Fungi</taxon>
        <taxon>Dikarya</taxon>
        <taxon>Ascomycota</taxon>
        <taxon>Pezizomycotina</taxon>
        <taxon>Sordariomycetes</taxon>
        <taxon>Hypocreomycetidae</taxon>
        <taxon>Glomerellales</taxon>
        <taxon>Glomerellaceae</taxon>
        <taxon>Colletotrichum</taxon>
        <taxon>Colletotrichum gloeosporioides species complex</taxon>
    </lineage>
</organism>
<dbReference type="InterPro" id="IPR016135">
    <property type="entry name" value="UBQ-conjugating_enzyme/RWD"/>
</dbReference>
<dbReference type="InterPro" id="IPR010541">
    <property type="entry name" value="Prp3_C"/>
</dbReference>
<dbReference type="SUPFAM" id="SSF46565">
    <property type="entry name" value="Chaperone J-domain"/>
    <property type="match status" value="1"/>
</dbReference>
<dbReference type="PANTHER" id="PTHR15955:SF10">
    <property type="entry name" value="DUF1115 DOMAIN PROTEIN (AFU_ORTHOLOGUE AFUA_5G14750)"/>
    <property type="match status" value="1"/>
</dbReference>
<feature type="transmembrane region" description="Helical" evidence="1">
    <location>
        <begin position="47"/>
        <end position="65"/>
    </location>
</feature>
<evidence type="ECO:0000259" key="2">
    <source>
        <dbReference type="PROSITE" id="PS50076"/>
    </source>
</evidence>
<keyword evidence="4" id="KW-1185">Reference proteome</keyword>
<protein>
    <submittedName>
        <fullName evidence="3">DnaJ domain-containing protein</fullName>
    </submittedName>
</protein>
<dbReference type="OrthoDB" id="436519at2759"/>
<accession>A0A8H3WMU8</accession>
<feature type="domain" description="J" evidence="2">
    <location>
        <begin position="76"/>
        <end position="142"/>
    </location>
</feature>
<evidence type="ECO:0000256" key="1">
    <source>
        <dbReference type="SAM" id="Phobius"/>
    </source>
</evidence>
<dbReference type="InterPro" id="IPR059181">
    <property type="entry name" value="RWDD2A-B_C"/>
</dbReference>
<dbReference type="Pfam" id="PF00226">
    <property type="entry name" value="DnaJ"/>
    <property type="match status" value="1"/>
</dbReference>
<dbReference type="EMBL" id="WOWK01000014">
    <property type="protein sequence ID" value="KAF0329070.1"/>
    <property type="molecule type" value="Genomic_DNA"/>
</dbReference>
<feature type="transmembrane region" description="Helical" evidence="1">
    <location>
        <begin position="167"/>
        <end position="185"/>
    </location>
</feature>
<dbReference type="Gene3D" id="1.10.287.110">
    <property type="entry name" value="DnaJ domain"/>
    <property type="match status" value="1"/>
</dbReference>
<dbReference type="PANTHER" id="PTHR15955">
    <property type="entry name" value="RWD DOMAIN CONTAINING PROTEIN 2"/>
    <property type="match status" value="1"/>
</dbReference>
<evidence type="ECO:0000313" key="3">
    <source>
        <dbReference type="EMBL" id="KAF0329070.1"/>
    </source>
</evidence>
<name>A0A8H3WMU8_9PEZI</name>
<dbReference type="InterPro" id="IPR036869">
    <property type="entry name" value="J_dom_sf"/>
</dbReference>
<gene>
    <name evidence="3" type="ORF">GQ607_003738</name>
</gene>
<dbReference type="Pfam" id="PF06544">
    <property type="entry name" value="Prp3_C"/>
    <property type="match status" value="1"/>
</dbReference>
<proteinExistence type="predicted"/>
<dbReference type="InterPro" id="IPR001623">
    <property type="entry name" value="DnaJ_domain"/>
</dbReference>
<feature type="transmembrane region" description="Helical" evidence="1">
    <location>
        <begin position="191"/>
        <end position="209"/>
    </location>
</feature>
<dbReference type="SUPFAM" id="SSF54495">
    <property type="entry name" value="UBC-like"/>
    <property type="match status" value="1"/>
</dbReference>
<dbReference type="PRINTS" id="PR00625">
    <property type="entry name" value="JDOMAIN"/>
</dbReference>
<dbReference type="AlphaFoldDB" id="A0A8H3WMU8"/>
<dbReference type="Proteomes" id="UP000434172">
    <property type="component" value="Unassembled WGS sequence"/>
</dbReference>
<dbReference type="CDD" id="cd24163">
    <property type="entry name" value="RWDD2_C"/>
    <property type="match status" value="1"/>
</dbReference>